<evidence type="ECO:0000313" key="2">
    <source>
        <dbReference type="EMBL" id="OPB43230.1"/>
    </source>
</evidence>
<dbReference type="EMBL" id="LVVK01000010">
    <property type="protein sequence ID" value="OPB43230.1"/>
    <property type="molecule type" value="Genomic_DNA"/>
</dbReference>
<dbReference type="AlphaFoldDB" id="A0A1T3CQ62"/>
<protein>
    <submittedName>
        <fullName evidence="2">Uncharacterized protein</fullName>
    </submittedName>
</protein>
<feature type="region of interest" description="Disordered" evidence="1">
    <location>
        <begin position="208"/>
        <end position="231"/>
    </location>
</feature>
<evidence type="ECO:0000256" key="1">
    <source>
        <dbReference type="SAM" id="MobiDB-lite"/>
    </source>
</evidence>
<dbReference type="Proteomes" id="UP000191004">
    <property type="component" value="Unassembled WGS sequence"/>
</dbReference>
<feature type="compositionally biased region" description="Low complexity" evidence="1">
    <location>
        <begin position="214"/>
        <end position="231"/>
    </location>
</feature>
<sequence>MSRPLQHYVFQQPMMIPMPVPQFVALQQQQHVQPVVPLSTMMIVPPPVAVMLPLSLPLTKSILPPGAPLATSIPPSKGFKVVYFGYAPTENRQPWCAIHASWANIVPSRDGLLAAIASWTNLHGLAIRHAGGRIDAAKVKLYVMPRDSSGRDGGLYGMQIVQGEGLVLPADVVKVVTLDVDERVWEEAVRDVRREGYEALVAVDMSVSAPDGDTTATPAPESAAAAAATTG</sequence>
<gene>
    <name evidence="2" type="ORF">A0O28_0110930</name>
</gene>
<name>A0A1T3CQ62_9HYPO</name>
<evidence type="ECO:0000313" key="3">
    <source>
        <dbReference type="Proteomes" id="UP000191004"/>
    </source>
</evidence>
<accession>A0A1T3CQ62</accession>
<keyword evidence="3" id="KW-1185">Reference proteome</keyword>
<comment type="caution">
    <text evidence="2">The sequence shown here is derived from an EMBL/GenBank/DDBJ whole genome shotgun (WGS) entry which is preliminary data.</text>
</comment>
<reference evidence="2 3" key="1">
    <citation type="submission" date="2016-04" db="EMBL/GenBank/DDBJ databases">
        <title>Multiple horizontal gene transfer events from other fungi enriched the ability of the initially mycotrophic fungus Trichoderma (Ascomycota) to feed on dead plant biomass.</title>
        <authorList>
            <person name="Atanasova L."/>
            <person name="Chenthamara K."/>
            <person name="Zhang J."/>
            <person name="Grujic M."/>
            <person name="Henrissat B."/>
            <person name="Kuo A."/>
            <person name="Aertz A."/>
            <person name="Salamov A."/>
            <person name="Lipzen A."/>
            <person name="Labutti K."/>
            <person name="Barry K."/>
            <person name="Miao Y."/>
            <person name="Rahimi M.J."/>
            <person name="Shen Q."/>
            <person name="Grigoriev I.V."/>
            <person name="Kubicek C.P."/>
            <person name="Druzhinina I.S."/>
        </authorList>
    </citation>
    <scope>NUCLEOTIDE SEQUENCE [LARGE SCALE GENOMIC DNA]</scope>
    <source>
        <strain evidence="2 3">NJAU 4742</strain>
    </source>
</reference>
<organism evidence="2 3">
    <name type="scientific">Trichoderma guizhouense</name>
    <dbReference type="NCBI Taxonomy" id="1491466"/>
    <lineage>
        <taxon>Eukaryota</taxon>
        <taxon>Fungi</taxon>
        <taxon>Dikarya</taxon>
        <taxon>Ascomycota</taxon>
        <taxon>Pezizomycotina</taxon>
        <taxon>Sordariomycetes</taxon>
        <taxon>Hypocreomycetidae</taxon>
        <taxon>Hypocreales</taxon>
        <taxon>Hypocreaceae</taxon>
        <taxon>Trichoderma</taxon>
    </lineage>
</organism>
<proteinExistence type="predicted"/>
<dbReference type="OrthoDB" id="4900084at2759"/>